<dbReference type="AlphaFoldDB" id="A0A4S4KKJ5"/>
<accession>A0A4S4KKJ5</accession>
<evidence type="ECO:0000256" key="4">
    <source>
        <dbReference type="ARBA" id="ARBA00022827"/>
    </source>
</evidence>
<evidence type="ECO:0000259" key="8">
    <source>
        <dbReference type="Pfam" id="PF01266"/>
    </source>
</evidence>
<dbReference type="GO" id="GO:0003884">
    <property type="term" value="F:D-amino-acid oxidase activity"/>
    <property type="evidence" value="ECO:0007669"/>
    <property type="project" value="InterPro"/>
</dbReference>
<evidence type="ECO:0000256" key="5">
    <source>
        <dbReference type="ARBA" id="ARBA00023002"/>
    </source>
</evidence>
<keyword evidence="4 6" id="KW-0274">FAD</keyword>
<dbReference type="GO" id="GO:0005737">
    <property type="term" value="C:cytoplasm"/>
    <property type="evidence" value="ECO:0007669"/>
    <property type="project" value="TreeGrafter"/>
</dbReference>
<organism evidence="9 10">
    <name type="scientific">Hermanssonia centrifuga</name>
    <dbReference type="NCBI Taxonomy" id="98765"/>
    <lineage>
        <taxon>Eukaryota</taxon>
        <taxon>Fungi</taxon>
        <taxon>Dikarya</taxon>
        <taxon>Basidiomycota</taxon>
        <taxon>Agaricomycotina</taxon>
        <taxon>Agaricomycetes</taxon>
        <taxon>Polyporales</taxon>
        <taxon>Meruliaceae</taxon>
        <taxon>Hermanssonia</taxon>
    </lineage>
</organism>
<dbReference type="PANTHER" id="PTHR11530:SF30">
    <property type="entry name" value="FAD DEPENDENT OXIDOREDUCTASE DOMAIN-CONTAINING PROTEIN"/>
    <property type="match status" value="1"/>
</dbReference>
<keyword evidence="3" id="KW-0285">Flavoprotein</keyword>
<feature type="signal peptide" evidence="7">
    <location>
        <begin position="1"/>
        <end position="22"/>
    </location>
</feature>
<evidence type="ECO:0000313" key="9">
    <source>
        <dbReference type="EMBL" id="THG98546.1"/>
    </source>
</evidence>
<evidence type="ECO:0000256" key="6">
    <source>
        <dbReference type="PIRSR" id="PIRSR000189-1"/>
    </source>
</evidence>
<feature type="binding site" evidence="6">
    <location>
        <position position="311"/>
    </location>
    <ligand>
        <name>D-dopa</name>
        <dbReference type="ChEBI" id="CHEBI:149689"/>
    </ligand>
</feature>
<reference evidence="9 10" key="1">
    <citation type="submission" date="2019-02" db="EMBL/GenBank/DDBJ databases">
        <title>Genome sequencing of the rare red list fungi Phlebia centrifuga.</title>
        <authorList>
            <person name="Buettner E."/>
            <person name="Kellner H."/>
        </authorList>
    </citation>
    <scope>NUCLEOTIDE SEQUENCE [LARGE SCALE GENOMIC DNA]</scope>
    <source>
        <strain evidence="9 10">DSM 108282</strain>
    </source>
</reference>
<name>A0A4S4KKJ5_9APHY</name>
<dbReference type="EMBL" id="SGPJ01000114">
    <property type="protein sequence ID" value="THG98546.1"/>
    <property type="molecule type" value="Genomic_DNA"/>
</dbReference>
<dbReference type="SUPFAM" id="SSF54373">
    <property type="entry name" value="FAD-linked reductases, C-terminal domain"/>
    <property type="match status" value="1"/>
</dbReference>
<dbReference type="Gene3D" id="3.30.9.10">
    <property type="entry name" value="D-Amino Acid Oxidase, subunit A, domain 2"/>
    <property type="match status" value="1"/>
</dbReference>
<keyword evidence="10" id="KW-1185">Reference proteome</keyword>
<evidence type="ECO:0000256" key="3">
    <source>
        <dbReference type="ARBA" id="ARBA00022630"/>
    </source>
</evidence>
<feature type="binding site" evidence="6">
    <location>
        <position position="251"/>
    </location>
    <ligand>
        <name>D-dopa</name>
        <dbReference type="ChEBI" id="CHEBI:149689"/>
    </ligand>
</feature>
<dbReference type="InterPro" id="IPR006076">
    <property type="entry name" value="FAD-dep_OxRdtase"/>
</dbReference>
<dbReference type="PANTHER" id="PTHR11530">
    <property type="entry name" value="D-AMINO ACID OXIDASE"/>
    <property type="match status" value="1"/>
</dbReference>
<comment type="cofactor">
    <cofactor evidence="1 6">
        <name>FAD</name>
        <dbReference type="ChEBI" id="CHEBI:57692"/>
    </cofactor>
</comment>
<evidence type="ECO:0000256" key="1">
    <source>
        <dbReference type="ARBA" id="ARBA00001974"/>
    </source>
</evidence>
<feature type="binding site" evidence="6">
    <location>
        <position position="164"/>
    </location>
    <ligand>
        <name>FAD</name>
        <dbReference type="ChEBI" id="CHEBI:57692"/>
    </ligand>
</feature>
<keyword evidence="5" id="KW-0560">Oxidoreductase</keyword>
<proteinExistence type="inferred from homology"/>
<protein>
    <recommendedName>
        <fullName evidence="8">FAD dependent oxidoreductase domain-containing protein</fullName>
    </recommendedName>
</protein>
<evidence type="ECO:0000313" key="10">
    <source>
        <dbReference type="Proteomes" id="UP000309038"/>
    </source>
</evidence>
<comment type="caution">
    <text evidence="9">The sequence shown here is derived from an EMBL/GenBank/DDBJ whole genome shotgun (WGS) entry which is preliminary data.</text>
</comment>
<evidence type="ECO:0000256" key="7">
    <source>
        <dbReference type="SAM" id="SignalP"/>
    </source>
</evidence>
<dbReference type="SUPFAM" id="SSF51971">
    <property type="entry name" value="Nucleotide-binding domain"/>
    <property type="match status" value="1"/>
</dbReference>
<dbReference type="Pfam" id="PF01266">
    <property type="entry name" value="DAO"/>
    <property type="match status" value="1"/>
</dbReference>
<dbReference type="InterPro" id="IPR023209">
    <property type="entry name" value="DAO"/>
</dbReference>
<feature type="domain" description="FAD dependent oxidoreductase" evidence="8">
    <location>
        <begin position="8"/>
        <end position="371"/>
    </location>
</feature>
<keyword evidence="7" id="KW-0732">Signal</keyword>
<comment type="similarity">
    <text evidence="2">Belongs to the DAMOX/DASOX family.</text>
</comment>
<dbReference type="Proteomes" id="UP000309038">
    <property type="component" value="Unassembled WGS sequence"/>
</dbReference>
<dbReference type="GO" id="GO:0019478">
    <property type="term" value="P:D-amino acid catabolic process"/>
    <property type="evidence" value="ECO:0007669"/>
    <property type="project" value="TreeGrafter"/>
</dbReference>
<evidence type="ECO:0000256" key="2">
    <source>
        <dbReference type="ARBA" id="ARBA00006730"/>
    </source>
</evidence>
<feature type="chain" id="PRO_5020374533" description="FAD dependent oxidoreductase domain-containing protein" evidence="7">
    <location>
        <begin position="23"/>
        <end position="381"/>
    </location>
</feature>
<dbReference type="PIRSF" id="PIRSF000189">
    <property type="entry name" value="D-aa_oxidase"/>
    <property type="match status" value="1"/>
</dbReference>
<sequence length="381" mass="42014">MPGETSLHVVVLGSGVIGLTTAHVLSTRYPECRITIVARDLPDDLSSQAWSSPWAGADWSPMGEYEELRYKREAKTFNKLWDMIPTGLVRTLPSRICYTQEVDSDKIWYKDLVRDFRILPKEEVPSGAASGVAFTTVSLNPGLYLPWLKSELDTRGVTFIKKKVYSIGEVAEIAGPKGVVINATGLGEYFIVLLNYLKLIHKTGARSLIGVQDKAVYPIRGQTILAYAPGVQEFLSYPLGLASVPTGQATYMIPRPSPPGHVLIGGTFQEDNWDLSIDFDIAKAIWSRCLELAPGLNDKETKILGHNVGLRPARRGGARIEAEWFKMPLKSEFLPSPDPLEKEHDFLVIHAYGFGPAGYQGSWGAAEEVVDILQATLFPNV</sequence>
<gene>
    <name evidence="9" type="ORF">EW026_g3657</name>
</gene>
<dbReference type="GO" id="GO:0071949">
    <property type="term" value="F:FAD binding"/>
    <property type="evidence" value="ECO:0007669"/>
    <property type="project" value="InterPro"/>
</dbReference>
<feature type="binding site" evidence="6">
    <location>
        <position position="184"/>
    </location>
    <ligand>
        <name>FAD</name>
        <dbReference type="ChEBI" id="CHEBI:57692"/>
    </ligand>
</feature>
<dbReference type="Gene3D" id="3.40.50.720">
    <property type="entry name" value="NAD(P)-binding Rossmann-like Domain"/>
    <property type="match status" value="1"/>
</dbReference>